<evidence type="ECO:0000313" key="6">
    <source>
        <dbReference type="Proteomes" id="UP001326715"/>
    </source>
</evidence>
<organism evidence="5 6">
    <name type="scientific">Chitinophaga sancti</name>
    <dbReference type="NCBI Taxonomy" id="1004"/>
    <lineage>
        <taxon>Bacteria</taxon>
        <taxon>Pseudomonadati</taxon>
        <taxon>Bacteroidota</taxon>
        <taxon>Chitinophagia</taxon>
        <taxon>Chitinophagales</taxon>
        <taxon>Chitinophagaceae</taxon>
        <taxon>Chitinophaga</taxon>
    </lineage>
</organism>
<dbReference type="PANTHER" id="PTHR43257:SF2">
    <property type="entry name" value="PYRUVATE DEHYDROGENASE E1 COMPONENT SUBUNIT BETA"/>
    <property type="match status" value="1"/>
</dbReference>
<dbReference type="CDD" id="cd07036">
    <property type="entry name" value="TPP_PYR_E1-PDHc-beta_like"/>
    <property type="match status" value="1"/>
</dbReference>
<dbReference type="EMBL" id="CP140154">
    <property type="protein sequence ID" value="WQG92548.1"/>
    <property type="molecule type" value="Genomic_DNA"/>
</dbReference>
<evidence type="ECO:0000256" key="3">
    <source>
        <dbReference type="ARBA" id="ARBA00023052"/>
    </source>
</evidence>
<dbReference type="InterPro" id="IPR009014">
    <property type="entry name" value="Transketo_C/PFOR_II"/>
</dbReference>
<dbReference type="NCBIfam" id="NF006667">
    <property type="entry name" value="PRK09212.1"/>
    <property type="match status" value="1"/>
</dbReference>
<dbReference type="Gene3D" id="3.40.50.920">
    <property type="match status" value="1"/>
</dbReference>
<accession>A0ABZ0XPR2</accession>
<dbReference type="SUPFAM" id="SSF52922">
    <property type="entry name" value="TK C-terminal domain-like"/>
    <property type="match status" value="1"/>
</dbReference>
<comment type="cofactor">
    <cofactor evidence="1">
        <name>thiamine diphosphate</name>
        <dbReference type="ChEBI" id="CHEBI:58937"/>
    </cofactor>
</comment>
<reference evidence="5 6" key="1">
    <citation type="submission" date="2023-11" db="EMBL/GenBank/DDBJ databases">
        <title>MicrobeMod: A computational toolkit for identifying prokaryotic methylation and restriction-modification with nanopore sequencing.</title>
        <authorList>
            <person name="Crits-Christoph A."/>
            <person name="Kang S.C."/>
            <person name="Lee H."/>
            <person name="Ostrov N."/>
        </authorList>
    </citation>
    <scope>NUCLEOTIDE SEQUENCE [LARGE SCALE GENOMIC DNA]</scope>
    <source>
        <strain evidence="5 6">ATCC 23090</strain>
    </source>
</reference>
<dbReference type="RefSeq" id="WP_262487762.1">
    <property type="nucleotide sequence ID" value="NZ_CBHWAX010000206.1"/>
</dbReference>
<proteinExistence type="predicted"/>
<keyword evidence="3" id="KW-0786">Thiamine pyrophosphate</keyword>
<keyword evidence="5" id="KW-0670">Pyruvate</keyword>
<dbReference type="InterPro" id="IPR033248">
    <property type="entry name" value="Transketolase_C"/>
</dbReference>
<evidence type="ECO:0000259" key="4">
    <source>
        <dbReference type="SMART" id="SM00861"/>
    </source>
</evidence>
<evidence type="ECO:0000313" key="5">
    <source>
        <dbReference type="EMBL" id="WQG92548.1"/>
    </source>
</evidence>
<evidence type="ECO:0000256" key="2">
    <source>
        <dbReference type="ARBA" id="ARBA00023002"/>
    </source>
</evidence>
<keyword evidence="2 5" id="KW-0560">Oxidoreductase</keyword>
<name>A0ABZ0XPR2_9BACT</name>
<dbReference type="InterPro" id="IPR005475">
    <property type="entry name" value="Transketolase-like_Pyr-bd"/>
</dbReference>
<dbReference type="Pfam" id="PF02780">
    <property type="entry name" value="Transketolase_C"/>
    <property type="match status" value="1"/>
</dbReference>
<dbReference type="Pfam" id="PF02779">
    <property type="entry name" value="Transket_pyr"/>
    <property type="match status" value="1"/>
</dbReference>
<sequence length="356" mass="39723">MLFSPLNNNFAPAFEKTKANHLSNFKSNSMRQIAFRQALREALQEEMRRDERVFLMGEEVAEYNGAYKVSQGLLDEFGEKRVIDTPIAELGFTAIGVGAAQNGLRPVLEFMTWNFAVLALDQILNTASKMLAMSGGQVGCPIVFRGPNGSAGQLGAQHSTAFESYYANIPGLKVVSVSNPYDAKGLLKAAIRDNDPVVFMESEQMYGDMGEVPEEEYIIPIGKADIKRAGRDVTIVSFNKMMKVALGAAEELAKEGIEAEVIDLRTIRPLDWFTILESVKKTNRLVIVEEQWPFSSISSEISYRIQKEGFDYLDAPIRRITAADAPMHYAPNLVKAYLPDVERTVKLVKEVMYMKK</sequence>
<dbReference type="EC" id="1.2.4.1" evidence="5"/>
<protein>
    <submittedName>
        <fullName evidence="5">Pyruvate dehydrogenase complex E1 component subunit beta</fullName>
        <ecNumber evidence="5">1.2.4.1</ecNumber>
    </submittedName>
</protein>
<evidence type="ECO:0000256" key="1">
    <source>
        <dbReference type="ARBA" id="ARBA00001964"/>
    </source>
</evidence>
<gene>
    <name evidence="5" type="ORF">SR876_13610</name>
</gene>
<dbReference type="Gene3D" id="3.40.50.970">
    <property type="match status" value="1"/>
</dbReference>
<dbReference type="SMART" id="SM00861">
    <property type="entry name" value="Transket_pyr"/>
    <property type="match status" value="1"/>
</dbReference>
<dbReference type="InterPro" id="IPR029061">
    <property type="entry name" value="THDP-binding"/>
</dbReference>
<keyword evidence="6" id="KW-1185">Reference proteome</keyword>
<dbReference type="Proteomes" id="UP001326715">
    <property type="component" value="Chromosome"/>
</dbReference>
<dbReference type="PANTHER" id="PTHR43257">
    <property type="entry name" value="PYRUVATE DEHYDROGENASE E1 COMPONENT BETA SUBUNIT"/>
    <property type="match status" value="1"/>
</dbReference>
<feature type="domain" description="Transketolase-like pyrimidine-binding" evidence="4">
    <location>
        <begin position="33"/>
        <end position="208"/>
    </location>
</feature>
<dbReference type="GO" id="GO:0004739">
    <property type="term" value="F:pyruvate dehydrogenase (acetyl-transferring) activity"/>
    <property type="evidence" value="ECO:0007669"/>
    <property type="project" value="UniProtKB-EC"/>
</dbReference>
<dbReference type="NCBIfam" id="NF008854">
    <property type="entry name" value="PRK11892.1"/>
    <property type="match status" value="1"/>
</dbReference>
<dbReference type="SUPFAM" id="SSF52518">
    <property type="entry name" value="Thiamin diphosphate-binding fold (THDP-binding)"/>
    <property type="match status" value="1"/>
</dbReference>